<name>A0A2K2DAQ8_BRADI</name>
<gene>
    <name evidence="2" type="ORF">BRADI_2g26637v3</name>
</gene>
<proteinExistence type="predicted"/>
<dbReference type="AlphaFoldDB" id="A0A2K2DAQ8"/>
<dbReference type="OrthoDB" id="687457at2759"/>
<reference evidence="2" key="2">
    <citation type="submission" date="2017-06" db="EMBL/GenBank/DDBJ databases">
        <title>WGS assembly of Brachypodium distachyon.</title>
        <authorList>
            <consortium name="The International Brachypodium Initiative"/>
            <person name="Lucas S."/>
            <person name="Harmon-Smith M."/>
            <person name="Lail K."/>
            <person name="Tice H."/>
            <person name="Grimwood J."/>
            <person name="Bruce D."/>
            <person name="Barry K."/>
            <person name="Shu S."/>
            <person name="Lindquist E."/>
            <person name="Wang M."/>
            <person name="Pitluck S."/>
            <person name="Vogel J.P."/>
            <person name="Garvin D.F."/>
            <person name="Mockler T.C."/>
            <person name="Schmutz J."/>
            <person name="Rokhsar D."/>
            <person name="Bevan M.W."/>
        </authorList>
    </citation>
    <scope>NUCLEOTIDE SEQUENCE</scope>
    <source>
        <strain evidence="2">Bd21</strain>
    </source>
</reference>
<dbReference type="FunCoup" id="A0A2K2DAQ8">
    <property type="interactions" value="324"/>
</dbReference>
<reference evidence="3" key="3">
    <citation type="submission" date="2018-08" db="UniProtKB">
        <authorList>
            <consortium name="EnsemblPlants"/>
        </authorList>
    </citation>
    <scope>IDENTIFICATION</scope>
    <source>
        <strain evidence="3">cv. Bd21</strain>
    </source>
</reference>
<dbReference type="EMBL" id="CM000881">
    <property type="protein sequence ID" value="PNT71362.1"/>
    <property type="molecule type" value="Genomic_DNA"/>
</dbReference>
<protein>
    <submittedName>
        <fullName evidence="2 3">Uncharacterized protein</fullName>
    </submittedName>
</protein>
<feature type="region of interest" description="Disordered" evidence="1">
    <location>
        <begin position="95"/>
        <end position="118"/>
    </location>
</feature>
<feature type="compositionally biased region" description="Low complexity" evidence="1">
    <location>
        <begin position="95"/>
        <end position="107"/>
    </location>
</feature>
<dbReference type="Proteomes" id="UP000008810">
    <property type="component" value="Chromosome 2"/>
</dbReference>
<dbReference type="PANTHER" id="PTHR33075:SF7">
    <property type="entry name" value="OS02G0303350 PROTEIN"/>
    <property type="match status" value="1"/>
</dbReference>
<feature type="region of interest" description="Disordered" evidence="1">
    <location>
        <begin position="165"/>
        <end position="184"/>
    </location>
</feature>
<evidence type="ECO:0000313" key="2">
    <source>
        <dbReference type="EMBL" id="PNT71362.1"/>
    </source>
</evidence>
<dbReference type="Gramene" id="PNT71362">
    <property type="protein sequence ID" value="PNT71362"/>
    <property type="gene ID" value="BRADI_2g26637v3"/>
</dbReference>
<sequence>MVASFGRSKFKLTEVSVGNLLNVCLGGKPEEFRVTILKDRTFRFSVTNKAIGFHIAKLSSFECSNFVVYFHLWGFGGPDYMKEYAAWEEEQHQQWPLPKKPLSPQKSARSYAEAPSQVPRLTDHSPIAIHLCKENHIAKYSKQQKEPILVSTIFKRLKFPESTSSESTSVTEKTRFKPVNGKHTNGRLNNNGVYLGLNVNYANNASNAGAAFMGNEDLGPNTAWPNSNKPTCGRCLKSGHTAGTCQGVVHCRYCLKRAHFQGDCSKAGITSAGALRPRMNEDITIVNINPPPNPDKPFHVTRGIINNFIADHLRLRIEYLQLCPLGHEAEHVANAIADWGKLVLWDKSVSNYAIIVIKVKVEDPDFQGNTWAAPVYILDQALLGGLGPNEDVPPENGATPHPLPALPFHVAALPDLNMAVDNWGPWDKVVDEVVTSTMSILVDLYLGKFLSVCVGELVG</sequence>
<dbReference type="InParanoid" id="A0A2K2DAQ8"/>
<reference evidence="2 3" key="1">
    <citation type="journal article" date="2010" name="Nature">
        <title>Genome sequencing and analysis of the model grass Brachypodium distachyon.</title>
        <authorList>
            <consortium name="International Brachypodium Initiative"/>
        </authorList>
    </citation>
    <scope>NUCLEOTIDE SEQUENCE [LARGE SCALE GENOMIC DNA]</scope>
    <source>
        <strain evidence="2 3">Bd21</strain>
    </source>
</reference>
<accession>A0A2K2DAQ8</accession>
<dbReference type="EnsemblPlants" id="PNT71362">
    <property type="protein sequence ID" value="PNT71362"/>
    <property type="gene ID" value="BRADI_2g26637v3"/>
</dbReference>
<organism evidence="2">
    <name type="scientific">Brachypodium distachyon</name>
    <name type="common">Purple false brome</name>
    <name type="synonym">Trachynia distachya</name>
    <dbReference type="NCBI Taxonomy" id="15368"/>
    <lineage>
        <taxon>Eukaryota</taxon>
        <taxon>Viridiplantae</taxon>
        <taxon>Streptophyta</taxon>
        <taxon>Embryophyta</taxon>
        <taxon>Tracheophyta</taxon>
        <taxon>Spermatophyta</taxon>
        <taxon>Magnoliopsida</taxon>
        <taxon>Liliopsida</taxon>
        <taxon>Poales</taxon>
        <taxon>Poaceae</taxon>
        <taxon>BOP clade</taxon>
        <taxon>Pooideae</taxon>
        <taxon>Stipodae</taxon>
        <taxon>Brachypodieae</taxon>
        <taxon>Brachypodium</taxon>
    </lineage>
</organism>
<evidence type="ECO:0000313" key="4">
    <source>
        <dbReference type="Proteomes" id="UP000008810"/>
    </source>
</evidence>
<evidence type="ECO:0000256" key="1">
    <source>
        <dbReference type="SAM" id="MobiDB-lite"/>
    </source>
</evidence>
<evidence type="ECO:0000313" key="3">
    <source>
        <dbReference type="EnsemblPlants" id="PNT71362"/>
    </source>
</evidence>
<dbReference type="PANTHER" id="PTHR33075">
    <property type="entry name" value="OS02G0499800 PROTEIN"/>
    <property type="match status" value="1"/>
</dbReference>
<keyword evidence="4" id="KW-1185">Reference proteome</keyword>